<comment type="subcellular location">
    <subcellularLocation>
        <location evidence="1">Membrane</location>
        <topology evidence="1">Multi-pass membrane protein</topology>
    </subcellularLocation>
</comment>
<keyword evidence="7 8" id="KW-0472">Membrane</keyword>
<comment type="caution">
    <text evidence="11">The sequence shown here is derived from an EMBL/GenBank/DDBJ whole genome shotgun (WGS) entry which is preliminary data.</text>
</comment>
<dbReference type="PRINTS" id="PR00069">
    <property type="entry name" value="ALDKETRDTASE"/>
</dbReference>
<dbReference type="Pfam" id="PF05154">
    <property type="entry name" value="TM2"/>
    <property type="match status" value="1"/>
</dbReference>
<dbReference type="InterPro" id="IPR036812">
    <property type="entry name" value="NAD(P)_OxRdtase_dom_sf"/>
</dbReference>
<dbReference type="EMBL" id="CATQJA010001724">
    <property type="protein sequence ID" value="CAJ0568362.1"/>
    <property type="molecule type" value="Genomic_DNA"/>
</dbReference>
<feature type="transmembrane region" description="Helical" evidence="8">
    <location>
        <begin position="296"/>
        <end position="315"/>
    </location>
</feature>
<dbReference type="GO" id="GO:0016020">
    <property type="term" value="C:membrane"/>
    <property type="evidence" value="ECO:0007669"/>
    <property type="project" value="UniProtKB-SubCell"/>
</dbReference>
<keyword evidence="5 8" id="KW-1133">Transmembrane helix</keyword>
<keyword evidence="6" id="KW-0560">Oxidoreductase</keyword>
<reference evidence="11" key="1">
    <citation type="submission" date="2023-06" db="EMBL/GenBank/DDBJ databases">
        <authorList>
            <person name="Delattre M."/>
        </authorList>
    </citation>
    <scope>NUCLEOTIDE SEQUENCE</scope>
    <source>
        <strain evidence="11">AF72</strain>
    </source>
</reference>
<dbReference type="GO" id="GO:0016616">
    <property type="term" value="F:oxidoreductase activity, acting on the CH-OH group of donors, NAD or NADP as acceptor"/>
    <property type="evidence" value="ECO:0007669"/>
    <property type="project" value="UniProtKB-ARBA"/>
</dbReference>
<evidence type="ECO:0008006" key="13">
    <source>
        <dbReference type="Google" id="ProtNLM"/>
    </source>
</evidence>
<dbReference type="InterPro" id="IPR020471">
    <property type="entry name" value="AKR"/>
</dbReference>
<evidence type="ECO:0000256" key="6">
    <source>
        <dbReference type="ARBA" id="ARBA00023002"/>
    </source>
</evidence>
<evidence type="ECO:0000256" key="7">
    <source>
        <dbReference type="ARBA" id="ARBA00023136"/>
    </source>
</evidence>
<evidence type="ECO:0000256" key="3">
    <source>
        <dbReference type="ARBA" id="ARBA00022692"/>
    </source>
</evidence>
<gene>
    <name evidence="11" type="ORF">MSPICULIGERA_LOCUS6883</name>
</gene>
<protein>
    <recommendedName>
        <fullName evidence="13">TM2 domain-containing protein</fullName>
    </recommendedName>
</protein>
<proteinExistence type="inferred from homology"/>
<evidence type="ECO:0000256" key="4">
    <source>
        <dbReference type="ARBA" id="ARBA00022857"/>
    </source>
</evidence>
<feature type="non-terminal residue" evidence="11">
    <location>
        <position position="1"/>
    </location>
</feature>
<dbReference type="InterPro" id="IPR007829">
    <property type="entry name" value="TM2"/>
</dbReference>
<feature type="domain" description="NADP-dependent oxidoreductase" evidence="9">
    <location>
        <begin position="15"/>
        <end position="174"/>
    </location>
</feature>
<dbReference type="Gene3D" id="3.20.20.100">
    <property type="entry name" value="NADP-dependent oxidoreductase domain"/>
    <property type="match status" value="1"/>
</dbReference>
<keyword evidence="4" id="KW-0521">NADP</keyword>
<organism evidence="11 12">
    <name type="scientific">Mesorhabditis spiculigera</name>
    <dbReference type="NCBI Taxonomy" id="96644"/>
    <lineage>
        <taxon>Eukaryota</taxon>
        <taxon>Metazoa</taxon>
        <taxon>Ecdysozoa</taxon>
        <taxon>Nematoda</taxon>
        <taxon>Chromadorea</taxon>
        <taxon>Rhabditida</taxon>
        <taxon>Rhabditina</taxon>
        <taxon>Rhabditomorpha</taxon>
        <taxon>Rhabditoidea</taxon>
        <taxon>Rhabditidae</taxon>
        <taxon>Mesorhabditinae</taxon>
        <taxon>Mesorhabditis</taxon>
    </lineage>
</organism>
<dbReference type="Pfam" id="PF00248">
    <property type="entry name" value="Aldo_ket_red"/>
    <property type="match status" value="1"/>
</dbReference>
<name>A0AA36G038_9BILA</name>
<evidence type="ECO:0000256" key="8">
    <source>
        <dbReference type="SAM" id="Phobius"/>
    </source>
</evidence>
<evidence type="ECO:0000259" key="9">
    <source>
        <dbReference type="Pfam" id="PF00248"/>
    </source>
</evidence>
<feature type="domain" description="TM2" evidence="10">
    <location>
        <begin position="293"/>
        <end position="341"/>
    </location>
</feature>
<dbReference type="PANTHER" id="PTHR43827">
    <property type="entry name" value="2,5-DIKETO-D-GLUCONIC ACID REDUCTASE"/>
    <property type="match status" value="1"/>
</dbReference>
<comment type="similarity">
    <text evidence="2">Belongs to the aldo/keto reductase family.</text>
</comment>
<keyword evidence="12" id="KW-1185">Reference proteome</keyword>
<dbReference type="PANTHER" id="PTHR43827:SF3">
    <property type="entry name" value="NADP-DEPENDENT OXIDOREDUCTASE DOMAIN-CONTAINING PROTEIN"/>
    <property type="match status" value="1"/>
</dbReference>
<evidence type="ECO:0000256" key="1">
    <source>
        <dbReference type="ARBA" id="ARBA00004141"/>
    </source>
</evidence>
<dbReference type="AlphaFoldDB" id="A0AA36G038"/>
<feature type="transmembrane region" description="Helical" evidence="8">
    <location>
        <begin position="327"/>
        <end position="348"/>
    </location>
</feature>
<sequence>MDMRGVEYVKAKMPKLGLGTWQVRNESIPAAVDAALASGYRFIDTAQIYGNEAAVGKALKEALPKYNLQRADIFITSKLAPANQGPGAEKAIEQSLKNLQTDYLDLLIIHWPGSSNPSESPKNKELRKQSWETMEKFYDEGKLKAIGVSNYTERHLQELLGHAKVHPAVNQFQTLADKAFYRKIQLSKCNRGLDCGRYGDCMDCTFPKNCIFGTNVRINCTTVPQCLRYSMSRVARCRFCWQLEPSEYSCTHTSNCSTTSAELVPVLCSAHQDVLCMGNRHFYKKTRCNWTSGHSWAKALFLSITLGGFGVDRFYLGLWKSGIGKLFSFGGLGIWTIIDIILIAVGYIRPSDGSHYV</sequence>
<dbReference type="InterPro" id="IPR023210">
    <property type="entry name" value="NADP_OxRdtase_dom"/>
</dbReference>
<evidence type="ECO:0000256" key="5">
    <source>
        <dbReference type="ARBA" id="ARBA00022989"/>
    </source>
</evidence>
<keyword evidence="3 8" id="KW-0812">Transmembrane</keyword>
<evidence type="ECO:0000259" key="10">
    <source>
        <dbReference type="Pfam" id="PF05154"/>
    </source>
</evidence>
<evidence type="ECO:0000256" key="2">
    <source>
        <dbReference type="ARBA" id="ARBA00007905"/>
    </source>
</evidence>
<evidence type="ECO:0000313" key="12">
    <source>
        <dbReference type="Proteomes" id="UP001177023"/>
    </source>
</evidence>
<evidence type="ECO:0000313" key="11">
    <source>
        <dbReference type="EMBL" id="CAJ0568362.1"/>
    </source>
</evidence>
<accession>A0AA36G038</accession>
<dbReference type="Proteomes" id="UP001177023">
    <property type="component" value="Unassembled WGS sequence"/>
</dbReference>
<dbReference type="SUPFAM" id="SSF51430">
    <property type="entry name" value="NAD(P)-linked oxidoreductase"/>
    <property type="match status" value="1"/>
</dbReference>